<comment type="caution">
    <text evidence="3">The sequence shown here is derived from an EMBL/GenBank/DDBJ whole genome shotgun (WGS) entry which is preliminary data.</text>
</comment>
<dbReference type="PANTHER" id="PTHR14187:SF5">
    <property type="entry name" value="HEAT SHOCK 70 KDA PROTEIN 12A"/>
    <property type="match status" value="1"/>
</dbReference>
<evidence type="ECO:0000256" key="1">
    <source>
        <dbReference type="ARBA" id="ARBA00022741"/>
    </source>
</evidence>
<dbReference type="Gene3D" id="3.30.420.40">
    <property type="match status" value="1"/>
</dbReference>
<dbReference type="InterPro" id="IPR043129">
    <property type="entry name" value="ATPase_NBD"/>
</dbReference>
<evidence type="ECO:0000256" key="2">
    <source>
        <dbReference type="ARBA" id="ARBA00022840"/>
    </source>
</evidence>
<evidence type="ECO:0000313" key="4">
    <source>
        <dbReference type="Proteomes" id="UP000076962"/>
    </source>
</evidence>
<accession>A0A176RXA2</accession>
<protein>
    <submittedName>
        <fullName evidence="3">Heat shock protein</fullName>
    </submittedName>
</protein>
<feature type="non-terminal residue" evidence="3">
    <location>
        <position position="169"/>
    </location>
</feature>
<keyword evidence="4" id="KW-1185">Reference proteome</keyword>
<dbReference type="PANTHER" id="PTHR14187">
    <property type="entry name" value="ALPHA KINASE/ELONGATION FACTOR 2 KINASE"/>
    <property type="match status" value="1"/>
</dbReference>
<keyword evidence="3" id="KW-0346">Stress response</keyword>
<organism evidence="3 4">
    <name type="scientific">Candidatus Thiomargarita nelsonii</name>
    <dbReference type="NCBI Taxonomy" id="1003181"/>
    <lineage>
        <taxon>Bacteria</taxon>
        <taxon>Pseudomonadati</taxon>
        <taxon>Pseudomonadota</taxon>
        <taxon>Gammaproteobacteria</taxon>
        <taxon>Thiotrichales</taxon>
        <taxon>Thiotrichaceae</taxon>
        <taxon>Thiomargarita</taxon>
    </lineage>
</organism>
<sequence>SPDRKEKYWGYDARMTLAEKRKGNEAKNYHFFQNFKMQLKEGQDRTEEGPRISSANGEKFLVIGLIADYLRFLKDYALNDIKEATSGYLKENEIRWCLTVPAIWKDADKQIMRRAAQQSGLIGTSDEEAERLILALEPEAAAMYCQEKDQHQLDVGTRFMVVDCGGGTV</sequence>
<keyword evidence="1" id="KW-0547">Nucleotide-binding</keyword>
<proteinExistence type="predicted"/>
<dbReference type="EMBL" id="LUTY01002465">
    <property type="protein sequence ID" value="OAD20328.1"/>
    <property type="molecule type" value="Genomic_DNA"/>
</dbReference>
<name>A0A176RXA2_9GAMM</name>
<gene>
    <name evidence="3" type="ORF">THIOM_003978</name>
</gene>
<reference evidence="3 4" key="1">
    <citation type="submission" date="2016-05" db="EMBL/GenBank/DDBJ databases">
        <title>Single-cell genome of chain-forming Candidatus Thiomargarita nelsonii and comparison to other large sulfur-oxidizing bacteria.</title>
        <authorList>
            <person name="Winkel M."/>
            <person name="Salman V."/>
            <person name="Woyke T."/>
            <person name="Schulz-Vogt H."/>
            <person name="Richter M."/>
            <person name="Flood B."/>
            <person name="Bailey J."/>
            <person name="Amann R."/>
            <person name="Mussmann M."/>
        </authorList>
    </citation>
    <scope>NUCLEOTIDE SEQUENCE [LARGE SCALE GENOMIC DNA]</scope>
    <source>
        <strain evidence="3 4">THI036</strain>
    </source>
</reference>
<dbReference type="SUPFAM" id="SSF53067">
    <property type="entry name" value="Actin-like ATPase domain"/>
    <property type="match status" value="1"/>
</dbReference>
<evidence type="ECO:0000313" key="3">
    <source>
        <dbReference type="EMBL" id="OAD20328.1"/>
    </source>
</evidence>
<dbReference type="AlphaFoldDB" id="A0A176RXA2"/>
<keyword evidence="2" id="KW-0067">ATP-binding</keyword>
<dbReference type="Proteomes" id="UP000076962">
    <property type="component" value="Unassembled WGS sequence"/>
</dbReference>
<feature type="non-terminal residue" evidence="3">
    <location>
        <position position="1"/>
    </location>
</feature>
<dbReference type="Pfam" id="PF00012">
    <property type="entry name" value="HSP70"/>
    <property type="match status" value="1"/>
</dbReference>
<dbReference type="GO" id="GO:0140662">
    <property type="term" value="F:ATP-dependent protein folding chaperone"/>
    <property type="evidence" value="ECO:0007669"/>
    <property type="project" value="InterPro"/>
</dbReference>
<dbReference type="GO" id="GO:0005524">
    <property type="term" value="F:ATP binding"/>
    <property type="evidence" value="ECO:0007669"/>
    <property type="project" value="UniProtKB-KW"/>
</dbReference>
<dbReference type="InterPro" id="IPR013126">
    <property type="entry name" value="Hsp_70_fam"/>
</dbReference>